<protein>
    <submittedName>
        <fullName evidence="1">Uncharacterized protein</fullName>
    </submittedName>
</protein>
<name>A0A165REB1_9AGAM</name>
<dbReference type="Proteomes" id="UP000076761">
    <property type="component" value="Unassembled WGS sequence"/>
</dbReference>
<keyword evidence="2" id="KW-1185">Reference proteome</keyword>
<sequence length="55" mass="6213">MKYVKKHTRIPVPEVLAYDPDDDKSVGGEWMVMEKVRDPDPSELKLKPEGARCGA</sequence>
<dbReference type="Gene3D" id="3.30.200.20">
    <property type="entry name" value="Phosphorylase Kinase, domain 1"/>
    <property type="match status" value="1"/>
</dbReference>
<dbReference type="EMBL" id="KV425583">
    <property type="protein sequence ID" value="KZT23691.1"/>
    <property type="molecule type" value="Genomic_DNA"/>
</dbReference>
<dbReference type="InParanoid" id="A0A165REB1"/>
<gene>
    <name evidence="1" type="ORF">NEOLEDRAFT_1136181</name>
</gene>
<accession>A0A165REB1</accession>
<proteinExistence type="predicted"/>
<evidence type="ECO:0000313" key="1">
    <source>
        <dbReference type="EMBL" id="KZT23691.1"/>
    </source>
</evidence>
<dbReference type="OrthoDB" id="10003767at2759"/>
<dbReference type="AlphaFoldDB" id="A0A165REB1"/>
<reference evidence="1 2" key="1">
    <citation type="journal article" date="2016" name="Mol. Biol. Evol.">
        <title>Comparative Genomics of Early-Diverging Mushroom-Forming Fungi Provides Insights into the Origins of Lignocellulose Decay Capabilities.</title>
        <authorList>
            <person name="Nagy L.G."/>
            <person name="Riley R."/>
            <person name="Tritt A."/>
            <person name="Adam C."/>
            <person name="Daum C."/>
            <person name="Floudas D."/>
            <person name="Sun H."/>
            <person name="Yadav J.S."/>
            <person name="Pangilinan J."/>
            <person name="Larsson K.H."/>
            <person name="Matsuura K."/>
            <person name="Barry K."/>
            <person name="Labutti K."/>
            <person name="Kuo R."/>
            <person name="Ohm R.A."/>
            <person name="Bhattacharya S.S."/>
            <person name="Shirouzu T."/>
            <person name="Yoshinaga Y."/>
            <person name="Martin F.M."/>
            <person name="Grigoriev I.V."/>
            <person name="Hibbett D.S."/>
        </authorList>
    </citation>
    <scope>NUCLEOTIDE SEQUENCE [LARGE SCALE GENOMIC DNA]</scope>
    <source>
        <strain evidence="1 2">HHB14362 ss-1</strain>
    </source>
</reference>
<organism evidence="1 2">
    <name type="scientific">Neolentinus lepideus HHB14362 ss-1</name>
    <dbReference type="NCBI Taxonomy" id="1314782"/>
    <lineage>
        <taxon>Eukaryota</taxon>
        <taxon>Fungi</taxon>
        <taxon>Dikarya</taxon>
        <taxon>Basidiomycota</taxon>
        <taxon>Agaricomycotina</taxon>
        <taxon>Agaricomycetes</taxon>
        <taxon>Gloeophyllales</taxon>
        <taxon>Gloeophyllaceae</taxon>
        <taxon>Neolentinus</taxon>
    </lineage>
</organism>
<evidence type="ECO:0000313" key="2">
    <source>
        <dbReference type="Proteomes" id="UP000076761"/>
    </source>
</evidence>